<reference evidence="1 2" key="1">
    <citation type="submission" date="2013-04" db="EMBL/GenBank/DDBJ databases">
        <title>Oceanococcus atlanticus 22II-S10r2 Genome Sequencing.</title>
        <authorList>
            <person name="Lai Q."/>
            <person name="Li G."/>
            <person name="Shao Z."/>
        </authorList>
    </citation>
    <scope>NUCLEOTIDE SEQUENCE [LARGE SCALE GENOMIC DNA]</scope>
    <source>
        <strain evidence="1 2">22II-S10r2</strain>
    </source>
</reference>
<name>A0A1Y1SD37_9GAMM</name>
<dbReference type="AlphaFoldDB" id="A0A1Y1SD37"/>
<protein>
    <submittedName>
        <fullName evidence="1">Uncharacterized protein</fullName>
    </submittedName>
</protein>
<dbReference type="STRING" id="1317117.ATO7_07567"/>
<evidence type="ECO:0000313" key="1">
    <source>
        <dbReference type="EMBL" id="ORE86879.1"/>
    </source>
</evidence>
<dbReference type="Proteomes" id="UP000192342">
    <property type="component" value="Unassembled WGS sequence"/>
</dbReference>
<proteinExistence type="predicted"/>
<evidence type="ECO:0000313" key="2">
    <source>
        <dbReference type="Proteomes" id="UP000192342"/>
    </source>
</evidence>
<accession>A0A1Y1SD37</accession>
<dbReference type="EMBL" id="AQQV01000002">
    <property type="protein sequence ID" value="ORE86879.1"/>
    <property type="molecule type" value="Genomic_DNA"/>
</dbReference>
<keyword evidence="2" id="KW-1185">Reference proteome</keyword>
<gene>
    <name evidence="1" type="ORF">ATO7_07567</name>
</gene>
<comment type="caution">
    <text evidence="1">The sequence shown here is derived from an EMBL/GenBank/DDBJ whole genome shotgun (WGS) entry which is preliminary data.</text>
</comment>
<sequence>MRAMITRIVTITLRALSVVALGLPVMASAQQALYFVGKAAPLGSMSSAGQQQRAVYLRWDVLEGELPGDLSEFVVLRDGEELARLPAHAVMSASQIKALYAGAAQQRRYLESLTQLKRLALNDPDVAMFESSQFFAALHQRLVSSRASDRLFQALASRMDINIARARNRAFIDTTATADHVYELLAQHSGGETVRAGQVTVNLAESTRNLAVDDFAQVAQGACDELEAGKDHYTVALTWKTPGGENQADRLANQISVSGYDLYRSDSNVTQLTARDLAREARGLAHNSVGRLDFPDLQQVNDTPITSEGAQNGEPVFLETHDQLIAAGLRPGDTRAYYLVARDFAGQYGATRAVLVTIPDMSRPPAPWDVRTYADAGLDDPEMELWWEHITPQGYIDEFLSGRAICNRDEIEQSGRVESVGLKENCDTGVRRAVRANVSAYKVYRFDTFAQASAFQDADGDGFSDRVERQIGNGAQCDAGVVPDSGVSAWVENAKINVGTLQTGDPVVRFRDEIPADQPGWVFWYRIASVTADGRLSQLSAPVRAIFPDRSTPDVPVHASSTRSGDENCECDIAVINEDKPWAFEDRIGRSDRIDVQCGGAGFGTTVQRDMNDESSAVCLSDVVREQCGGPGMIDLRYELQPPGKNEPAQTCSVSLPDEVGFCTKGEVALVKRNCDGVPVEPGTRAEGPVRHRLNFPADTCGTLEARLGDQRFKLASSCGSATPGELEYEQIAGTLCLSAYSQDENNNQSPSLQMGCFQVAGAESLTPPGEPQPVSLEFLSDKATVKWRLPAEPIAVTMIELSRAGAQPQVLTQGVAQPGNDPQAVLRHDLVVPDSLFAGEEWCVRLRAIGPTVQGEAAVQSDWTAPLCTYRDTVAGPPQYLPWPDVPQAPQGDVLSVLSGLDIGALTFVDRVILALPLAEIGALDNECTDYRTAAEGGGKTEPGLREPVCSQYGLLRADNALSEVLSFVVYRQARNAAGVLSDWQQVSPSIDRLHWDRQATTPTTWKLADPYIGLVPLDPASDQWQFVYVDRYPRMAGRDYRYQIVYFTSDQRIRQWRGSDWFVQADVNAGGDQ</sequence>
<organism evidence="1 2">
    <name type="scientific">Oceanococcus atlanticus</name>
    <dbReference type="NCBI Taxonomy" id="1317117"/>
    <lineage>
        <taxon>Bacteria</taxon>
        <taxon>Pseudomonadati</taxon>
        <taxon>Pseudomonadota</taxon>
        <taxon>Gammaproteobacteria</taxon>
        <taxon>Chromatiales</taxon>
        <taxon>Oceanococcaceae</taxon>
        <taxon>Oceanococcus</taxon>
    </lineage>
</organism>